<proteinExistence type="inferred from homology"/>
<dbReference type="AlphaFoldDB" id="A0AAV5VHU8"/>
<keyword evidence="4" id="KW-0479">Metal-binding</keyword>
<evidence type="ECO:0000313" key="8">
    <source>
        <dbReference type="EMBL" id="GMT18190.1"/>
    </source>
</evidence>
<keyword evidence="6" id="KW-0408">Iron</keyword>
<sequence>MHKSHFFRIASAFPVLSCFRGWSNFGRSERAVIEQLSNVIKTRMKERTQGEIRGKKDFLDYLLDESDKREANNEIPFHHDTLVSNLWGLFIGGFETSSTALAFMTHHLARLQMVQSTLFDELEEEFGGEEEMDIERLMKLPFLNAIYCETLRATPPVLTGAGRTCTMFSCYYTF</sequence>
<evidence type="ECO:0000256" key="2">
    <source>
        <dbReference type="ARBA" id="ARBA00010617"/>
    </source>
</evidence>
<name>A0AAV5VHU8_9BILA</name>
<gene>
    <name evidence="8" type="ORF">PFISCL1PPCAC_9487</name>
</gene>
<evidence type="ECO:0000313" key="9">
    <source>
        <dbReference type="Proteomes" id="UP001432322"/>
    </source>
</evidence>
<dbReference type="GO" id="GO:0004497">
    <property type="term" value="F:monooxygenase activity"/>
    <property type="evidence" value="ECO:0007669"/>
    <property type="project" value="UniProtKB-KW"/>
</dbReference>
<dbReference type="InterPro" id="IPR036396">
    <property type="entry name" value="Cyt_P450_sf"/>
</dbReference>
<evidence type="ECO:0000256" key="1">
    <source>
        <dbReference type="ARBA" id="ARBA00001971"/>
    </source>
</evidence>
<evidence type="ECO:0000256" key="3">
    <source>
        <dbReference type="ARBA" id="ARBA00022617"/>
    </source>
</evidence>
<dbReference type="GO" id="GO:0005506">
    <property type="term" value="F:iron ion binding"/>
    <property type="evidence" value="ECO:0007669"/>
    <property type="project" value="InterPro"/>
</dbReference>
<evidence type="ECO:0008006" key="10">
    <source>
        <dbReference type="Google" id="ProtNLM"/>
    </source>
</evidence>
<keyword evidence="9" id="KW-1185">Reference proteome</keyword>
<accession>A0AAV5VHU8</accession>
<dbReference type="GO" id="GO:0020037">
    <property type="term" value="F:heme binding"/>
    <property type="evidence" value="ECO:0007669"/>
    <property type="project" value="InterPro"/>
</dbReference>
<keyword evidence="3" id="KW-0349">Heme</keyword>
<keyword evidence="5" id="KW-0560">Oxidoreductase</keyword>
<dbReference type="GO" id="GO:0016705">
    <property type="term" value="F:oxidoreductase activity, acting on paired donors, with incorporation or reduction of molecular oxygen"/>
    <property type="evidence" value="ECO:0007669"/>
    <property type="project" value="InterPro"/>
</dbReference>
<protein>
    <recommendedName>
        <fullName evidence="10">Cytochrome P450</fullName>
    </recommendedName>
</protein>
<dbReference type="SUPFAM" id="SSF48264">
    <property type="entry name" value="Cytochrome P450"/>
    <property type="match status" value="1"/>
</dbReference>
<keyword evidence="7" id="KW-0503">Monooxygenase</keyword>
<dbReference type="Gene3D" id="1.10.630.10">
    <property type="entry name" value="Cytochrome P450"/>
    <property type="match status" value="1"/>
</dbReference>
<dbReference type="PANTHER" id="PTHR24292">
    <property type="entry name" value="CYTOCHROME P450"/>
    <property type="match status" value="1"/>
</dbReference>
<dbReference type="Proteomes" id="UP001432322">
    <property type="component" value="Unassembled WGS sequence"/>
</dbReference>
<dbReference type="InterPro" id="IPR001128">
    <property type="entry name" value="Cyt_P450"/>
</dbReference>
<dbReference type="EMBL" id="BTSY01000003">
    <property type="protein sequence ID" value="GMT18190.1"/>
    <property type="molecule type" value="Genomic_DNA"/>
</dbReference>
<dbReference type="Pfam" id="PF00067">
    <property type="entry name" value="p450"/>
    <property type="match status" value="1"/>
</dbReference>
<comment type="similarity">
    <text evidence="2">Belongs to the cytochrome P450 family.</text>
</comment>
<evidence type="ECO:0000256" key="6">
    <source>
        <dbReference type="ARBA" id="ARBA00023004"/>
    </source>
</evidence>
<organism evidence="8 9">
    <name type="scientific">Pristionchus fissidentatus</name>
    <dbReference type="NCBI Taxonomy" id="1538716"/>
    <lineage>
        <taxon>Eukaryota</taxon>
        <taxon>Metazoa</taxon>
        <taxon>Ecdysozoa</taxon>
        <taxon>Nematoda</taxon>
        <taxon>Chromadorea</taxon>
        <taxon>Rhabditida</taxon>
        <taxon>Rhabditina</taxon>
        <taxon>Diplogasteromorpha</taxon>
        <taxon>Diplogasteroidea</taxon>
        <taxon>Neodiplogasteridae</taxon>
        <taxon>Pristionchus</taxon>
    </lineage>
</organism>
<evidence type="ECO:0000256" key="4">
    <source>
        <dbReference type="ARBA" id="ARBA00022723"/>
    </source>
</evidence>
<evidence type="ECO:0000256" key="5">
    <source>
        <dbReference type="ARBA" id="ARBA00023002"/>
    </source>
</evidence>
<dbReference type="InterPro" id="IPR050476">
    <property type="entry name" value="Insect_CytP450_Detox"/>
</dbReference>
<reference evidence="8" key="1">
    <citation type="submission" date="2023-10" db="EMBL/GenBank/DDBJ databases">
        <title>Genome assembly of Pristionchus species.</title>
        <authorList>
            <person name="Yoshida K."/>
            <person name="Sommer R.J."/>
        </authorList>
    </citation>
    <scope>NUCLEOTIDE SEQUENCE</scope>
    <source>
        <strain evidence="8">RS5133</strain>
    </source>
</reference>
<comment type="cofactor">
    <cofactor evidence="1">
        <name>heme</name>
        <dbReference type="ChEBI" id="CHEBI:30413"/>
    </cofactor>
</comment>
<evidence type="ECO:0000256" key="7">
    <source>
        <dbReference type="ARBA" id="ARBA00023033"/>
    </source>
</evidence>
<dbReference type="PANTHER" id="PTHR24292:SF102">
    <property type="entry name" value="CYTOCHROME P450 FAMILY-RELATED"/>
    <property type="match status" value="1"/>
</dbReference>
<comment type="caution">
    <text evidence="8">The sequence shown here is derived from an EMBL/GenBank/DDBJ whole genome shotgun (WGS) entry which is preliminary data.</text>
</comment>